<evidence type="ECO:0000313" key="4">
    <source>
        <dbReference type="Proteomes" id="UP000177418"/>
    </source>
</evidence>
<accession>A0A1F7JCT8</accession>
<dbReference type="Pfam" id="PF00076">
    <property type="entry name" value="RRM_1"/>
    <property type="match status" value="1"/>
</dbReference>
<gene>
    <name evidence="3" type="ORF">A3H78_02745</name>
</gene>
<keyword evidence="1" id="KW-0694">RNA-binding</keyword>
<reference evidence="3 4" key="1">
    <citation type="journal article" date="2016" name="Nat. Commun.">
        <title>Thousands of microbial genomes shed light on interconnected biogeochemical processes in an aquifer system.</title>
        <authorList>
            <person name="Anantharaman K."/>
            <person name="Brown C.T."/>
            <person name="Hug L.A."/>
            <person name="Sharon I."/>
            <person name="Castelle C.J."/>
            <person name="Probst A.J."/>
            <person name="Thomas B.C."/>
            <person name="Singh A."/>
            <person name="Wilkins M.J."/>
            <person name="Karaoz U."/>
            <person name="Brodie E.L."/>
            <person name="Williams K.H."/>
            <person name="Hubbard S.S."/>
            <person name="Banfield J.F."/>
        </authorList>
    </citation>
    <scope>NUCLEOTIDE SEQUENCE [LARGE SCALE GENOMIC DNA]</scope>
</reference>
<organism evidence="3 4">
    <name type="scientific">Candidatus Roizmanbacteria bacterium RIFCSPLOWO2_02_FULL_36_11</name>
    <dbReference type="NCBI Taxonomy" id="1802071"/>
    <lineage>
        <taxon>Bacteria</taxon>
        <taxon>Candidatus Roizmaniibacteriota</taxon>
    </lineage>
</organism>
<dbReference type="SUPFAM" id="SSF54928">
    <property type="entry name" value="RNA-binding domain, RBD"/>
    <property type="match status" value="1"/>
</dbReference>
<comment type="caution">
    <text evidence="3">The sequence shown here is derived from an EMBL/GenBank/DDBJ whole genome shotgun (WGS) entry which is preliminary data.</text>
</comment>
<dbReference type="InterPro" id="IPR035979">
    <property type="entry name" value="RBD_domain_sf"/>
</dbReference>
<dbReference type="Gene3D" id="3.30.70.330">
    <property type="match status" value="1"/>
</dbReference>
<dbReference type="EMBL" id="MGAV01000019">
    <property type="protein sequence ID" value="OGK53428.1"/>
    <property type="molecule type" value="Genomic_DNA"/>
</dbReference>
<protein>
    <recommendedName>
        <fullName evidence="2">RRM domain-containing protein</fullName>
    </recommendedName>
</protein>
<evidence type="ECO:0000313" key="3">
    <source>
        <dbReference type="EMBL" id="OGK53428.1"/>
    </source>
</evidence>
<dbReference type="GO" id="GO:0003723">
    <property type="term" value="F:RNA binding"/>
    <property type="evidence" value="ECO:0007669"/>
    <property type="project" value="UniProtKB-KW"/>
</dbReference>
<dbReference type="AlphaFoldDB" id="A0A1F7JCT8"/>
<feature type="domain" description="RRM" evidence="2">
    <location>
        <begin position="3"/>
        <end position="80"/>
    </location>
</feature>
<proteinExistence type="predicted"/>
<dbReference type="InterPro" id="IPR052462">
    <property type="entry name" value="SLIRP/GR-RBP-like"/>
</dbReference>
<dbReference type="SMART" id="SM00360">
    <property type="entry name" value="RRM"/>
    <property type="match status" value="1"/>
</dbReference>
<evidence type="ECO:0000259" key="2">
    <source>
        <dbReference type="PROSITE" id="PS50102"/>
    </source>
</evidence>
<evidence type="ECO:0000256" key="1">
    <source>
        <dbReference type="ARBA" id="ARBA00022884"/>
    </source>
</evidence>
<dbReference type="InterPro" id="IPR012677">
    <property type="entry name" value="Nucleotide-bd_a/b_plait_sf"/>
</dbReference>
<sequence>MSQKLYVGNLLYESTEEELKEYFGQAGAVLGVNIIRFRDGKSKGFAFVEMENEEGAKKAIDEMNGKEYKGRTLVVAQARPQQPREEDNQA</sequence>
<dbReference type="Proteomes" id="UP000177418">
    <property type="component" value="Unassembled WGS sequence"/>
</dbReference>
<name>A0A1F7JCT8_9BACT</name>
<dbReference type="InterPro" id="IPR000504">
    <property type="entry name" value="RRM_dom"/>
</dbReference>
<dbReference type="PANTHER" id="PTHR48027">
    <property type="entry name" value="HETEROGENEOUS NUCLEAR RIBONUCLEOPROTEIN 87F-RELATED"/>
    <property type="match status" value="1"/>
</dbReference>
<dbReference type="PROSITE" id="PS50102">
    <property type="entry name" value="RRM"/>
    <property type="match status" value="1"/>
</dbReference>